<name>C5FDE7_ARTOC</name>
<dbReference type="GeneID" id="9226635"/>
<dbReference type="AlphaFoldDB" id="C5FDE7"/>
<feature type="region of interest" description="Disordered" evidence="1">
    <location>
        <begin position="55"/>
        <end position="83"/>
    </location>
</feature>
<organism evidence="2 3">
    <name type="scientific">Arthroderma otae (strain ATCC MYA-4605 / CBS 113480)</name>
    <name type="common">Microsporum canis</name>
    <dbReference type="NCBI Taxonomy" id="554155"/>
    <lineage>
        <taxon>Eukaryota</taxon>
        <taxon>Fungi</taxon>
        <taxon>Dikarya</taxon>
        <taxon>Ascomycota</taxon>
        <taxon>Pezizomycotina</taxon>
        <taxon>Eurotiomycetes</taxon>
        <taxon>Eurotiomycetidae</taxon>
        <taxon>Onygenales</taxon>
        <taxon>Arthrodermataceae</taxon>
        <taxon>Microsporum</taxon>
    </lineage>
</organism>
<dbReference type="EMBL" id="DS995701">
    <property type="protein sequence ID" value="EEQ27921.1"/>
    <property type="molecule type" value="Genomic_DNA"/>
</dbReference>
<feature type="compositionally biased region" description="Polar residues" evidence="1">
    <location>
        <begin position="56"/>
        <end position="72"/>
    </location>
</feature>
<accession>C5FDE7</accession>
<dbReference type="Proteomes" id="UP000002035">
    <property type="component" value="Unassembled WGS sequence"/>
</dbReference>
<dbReference type="VEuPathDB" id="FungiDB:MCYG_00809"/>
<reference evidence="3" key="1">
    <citation type="journal article" date="2012" name="MBio">
        <title>Comparative genome analysis of Trichophyton rubrum and related dermatophytes reveals candidate genes involved in infection.</title>
        <authorList>
            <person name="Martinez D.A."/>
            <person name="Oliver B.G."/>
            <person name="Graeser Y."/>
            <person name="Goldberg J.M."/>
            <person name="Li W."/>
            <person name="Martinez-Rossi N.M."/>
            <person name="Monod M."/>
            <person name="Shelest E."/>
            <person name="Barton R.C."/>
            <person name="Birch E."/>
            <person name="Brakhage A.A."/>
            <person name="Chen Z."/>
            <person name="Gurr S.J."/>
            <person name="Heiman D."/>
            <person name="Heitman J."/>
            <person name="Kosti I."/>
            <person name="Rossi A."/>
            <person name="Saif S."/>
            <person name="Samalova M."/>
            <person name="Saunders C.W."/>
            <person name="Shea T."/>
            <person name="Summerbell R.C."/>
            <person name="Xu J."/>
            <person name="Young S."/>
            <person name="Zeng Q."/>
            <person name="Birren B.W."/>
            <person name="Cuomo C.A."/>
            <person name="White T.C."/>
        </authorList>
    </citation>
    <scope>NUCLEOTIDE SEQUENCE [LARGE SCALE GENOMIC DNA]</scope>
    <source>
        <strain evidence="3">ATCC MYA-4605 / CBS 113480</strain>
    </source>
</reference>
<sequence length="106" mass="11682">MAVRALQSFHTPPFLPTSGRGRSWVLDILLSIASSSWQHKPTSICTTDFFPEWPMGSTQKQGSPDEINQFQGGSFHGAGVGRDPKRVIKVDPLILVTEAPAKQFYP</sequence>
<protein>
    <submittedName>
        <fullName evidence="2">Uncharacterized protein</fullName>
    </submittedName>
</protein>
<proteinExistence type="predicted"/>
<dbReference type="HOGENOM" id="CLU_2222620_0_0_1"/>
<evidence type="ECO:0000313" key="3">
    <source>
        <dbReference type="Proteomes" id="UP000002035"/>
    </source>
</evidence>
<dbReference type="RefSeq" id="XP_002850705.1">
    <property type="nucleotide sequence ID" value="XM_002850659.1"/>
</dbReference>
<evidence type="ECO:0000256" key="1">
    <source>
        <dbReference type="SAM" id="MobiDB-lite"/>
    </source>
</evidence>
<gene>
    <name evidence="2" type="ORF">MCYG_00809</name>
</gene>
<evidence type="ECO:0000313" key="2">
    <source>
        <dbReference type="EMBL" id="EEQ27921.1"/>
    </source>
</evidence>
<keyword evidence="3" id="KW-1185">Reference proteome</keyword>